<evidence type="ECO:0000256" key="2">
    <source>
        <dbReference type="ARBA" id="ARBA00022525"/>
    </source>
</evidence>
<reference evidence="11" key="1">
    <citation type="submission" date="2013-09" db="EMBL/GenBank/DDBJ databases">
        <title>The Genome Sequence of Anopheles culicifacies species A.</title>
        <authorList>
            <consortium name="The Broad Institute Genomics Platform"/>
            <person name="Neafsey D.E."/>
            <person name="Besansky N."/>
            <person name="Howell P."/>
            <person name="Walton C."/>
            <person name="Young S.K."/>
            <person name="Zeng Q."/>
            <person name="Gargeya S."/>
            <person name="Fitzgerald M."/>
            <person name="Haas B."/>
            <person name="Abouelleil A."/>
            <person name="Allen A.W."/>
            <person name="Alvarado L."/>
            <person name="Arachchi H.M."/>
            <person name="Berlin A.M."/>
            <person name="Chapman S.B."/>
            <person name="Gainer-Dewar J."/>
            <person name="Goldberg J."/>
            <person name="Griggs A."/>
            <person name="Gujja S."/>
            <person name="Hansen M."/>
            <person name="Howarth C."/>
            <person name="Imamovic A."/>
            <person name="Ireland A."/>
            <person name="Larimer J."/>
            <person name="McCowan C."/>
            <person name="Murphy C."/>
            <person name="Pearson M."/>
            <person name="Poon T.W."/>
            <person name="Priest M."/>
            <person name="Roberts A."/>
            <person name="Saif S."/>
            <person name="Shea T."/>
            <person name="Sisk P."/>
            <person name="Sykes S."/>
            <person name="Wortman J."/>
            <person name="Nusbaum C."/>
            <person name="Birren B."/>
        </authorList>
    </citation>
    <scope>NUCLEOTIDE SEQUENCE [LARGE SCALE GENOMIC DNA]</scope>
    <source>
        <strain evidence="11">A-37</strain>
    </source>
</reference>
<evidence type="ECO:0000256" key="7">
    <source>
        <dbReference type="ARBA" id="ARBA00023180"/>
    </source>
</evidence>
<dbReference type="Pfam" id="PF00089">
    <property type="entry name" value="Trypsin"/>
    <property type="match status" value="1"/>
</dbReference>
<dbReference type="CDD" id="cd00190">
    <property type="entry name" value="Tryp_SPc"/>
    <property type="match status" value="1"/>
</dbReference>
<name>A0A182MD55_9DIPT</name>
<dbReference type="PROSITE" id="PS50240">
    <property type="entry name" value="TRYPSIN_DOM"/>
    <property type="match status" value="1"/>
</dbReference>
<dbReference type="PRINTS" id="PR00722">
    <property type="entry name" value="CHYMOTRYPSIN"/>
</dbReference>
<evidence type="ECO:0000259" key="9">
    <source>
        <dbReference type="PROSITE" id="PS50240"/>
    </source>
</evidence>
<keyword evidence="6" id="KW-1015">Disulfide bond</keyword>
<dbReference type="InterPro" id="IPR043504">
    <property type="entry name" value="Peptidase_S1_PA_chymotrypsin"/>
</dbReference>
<dbReference type="GO" id="GO:0005576">
    <property type="term" value="C:extracellular region"/>
    <property type="evidence" value="ECO:0007669"/>
    <property type="project" value="UniProtKB-SubCell"/>
</dbReference>
<reference evidence="10" key="2">
    <citation type="submission" date="2020-05" db="UniProtKB">
        <authorList>
            <consortium name="EnsemblMetazoa"/>
        </authorList>
    </citation>
    <scope>IDENTIFICATION</scope>
    <source>
        <strain evidence="10">A-37</strain>
    </source>
</reference>
<proteinExistence type="inferred from homology"/>
<organism evidence="10 11">
    <name type="scientific">Anopheles culicifacies</name>
    <dbReference type="NCBI Taxonomy" id="139723"/>
    <lineage>
        <taxon>Eukaryota</taxon>
        <taxon>Metazoa</taxon>
        <taxon>Ecdysozoa</taxon>
        <taxon>Arthropoda</taxon>
        <taxon>Hexapoda</taxon>
        <taxon>Insecta</taxon>
        <taxon>Pterygota</taxon>
        <taxon>Neoptera</taxon>
        <taxon>Endopterygota</taxon>
        <taxon>Diptera</taxon>
        <taxon>Nematocera</taxon>
        <taxon>Culicoidea</taxon>
        <taxon>Culicidae</taxon>
        <taxon>Anophelinae</taxon>
        <taxon>Anopheles</taxon>
        <taxon>culicifacies species complex</taxon>
    </lineage>
</organism>
<dbReference type="VEuPathDB" id="VectorBase:ACUA015394"/>
<keyword evidence="4" id="KW-0732">Signal</keyword>
<dbReference type="InterPro" id="IPR001314">
    <property type="entry name" value="Peptidase_S1A"/>
</dbReference>
<evidence type="ECO:0000313" key="10">
    <source>
        <dbReference type="EnsemblMetazoa" id="ACUA015394-PA"/>
    </source>
</evidence>
<dbReference type="AlphaFoldDB" id="A0A182MD55"/>
<dbReference type="Proteomes" id="UP000075883">
    <property type="component" value="Unassembled WGS sequence"/>
</dbReference>
<dbReference type="EMBL" id="AXCM01019134">
    <property type="status" value="NOT_ANNOTATED_CDS"/>
    <property type="molecule type" value="Genomic_DNA"/>
</dbReference>
<keyword evidence="7" id="KW-0325">Glycoprotein</keyword>
<keyword evidence="3" id="KW-0399">Innate immunity</keyword>
<comment type="subcellular location">
    <subcellularLocation>
        <location evidence="1">Secreted</location>
    </subcellularLocation>
</comment>
<dbReference type="Gene3D" id="2.40.10.10">
    <property type="entry name" value="Trypsin-like serine proteases"/>
    <property type="match status" value="2"/>
</dbReference>
<dbReference type="InterPro" id="IPR009003">
    <property type="entry name" value="Peptidase_S1_PA"/>
</dbReference>
<evidence type="ECO:0000256" key="5">
    <source>
        <dbReference type="ARBA" id="ARBA00022859"/>
    </source>
</evidence>
<evidence type="ECO:0000256" key="6">
    <source>
        <dbReference type="ARBA" id="ARBA00023157"/>
    </source>
</evidence>
<comment type="similarity">
    <text evidence="8">Belongs to the peptidase S1 family. CLIP subfamily.</text>
</comment>
<evidence type="ECO:0000256" key="3">
    <source>
        <dbReference type="ARBA" id="ARBA00022588"/>
    </source>
</evidence>
<dbReference type="SMART" id="SM00020">
    <property type="entry name" value="Tryp_SPc"/>
    <property type="match status" value="1"/>
</dbReference>
<evidence type="ECO:0000313" key="11">
    <source>
        <dbReference type="Proteomes" id="UP000075883"/>
    </source>
</evidence>
<keyword evidence="5" id="KW-0391">Immunity</keyword>
<sequence length="292" mass="33184">MVYNVESELKYAKYAEFPWTVAIFEKSSSRNNPALTHVGGGTLIHPKFVVTTAHTLESTRQYVARFGEWDMKSNSEAFPTQDIEIEEHIKHPSYREGSMLENDIGLAVLKENVIYSEHIRPLCLPNAQDVFEDQRCITTGWGLDIRTRKLPAVMKRMELDVISRSECQDSYWLLDIPYRLHRSVMCAEATDDQNTCVKDGGSPLACQRSDGSYVLAGVASMGRDCEDGEGPGIFVNVPKFACWINDTIANYEETREVSSDEDTREIIKTYVFGNERLMILGPRKMFKTNMVQ</sequence>
<dbReference type="EnsemblMetazoa" id="ACUA015394-RA">
    <property type="protein sequence ID" value="ACUA015394-PA"/>
    <property type="gene ID" value="ACUA015394"/>
</dbReference>
<dbReference type="GO" id="GO:0004252">
    <property type="term" value="F:serine-type endopeptidase activity"/>
    <property type="evidence" value="ECO:0007669"/>
    <property type="project" value="InterPro"/>
</dbReference>
<dbReference type="PANTHER" id="PTHR24256">
    <property type="entry name" value="TRYPTASE-RELATED"/>
    <property type="match status" value="1"/>
</dbReference>
<dbReference type="STRING" id="139723.A0A182MD55"/>
<evidence type="ECO:0000256" key="4">
    <source>
        <dbReference type="ARBA" id="ARBA00022729"/>
    </source>
</evidence>
<dbReference type="GO" id="GO:0006508">
    <property type="term" value="P:proteolysis"/>
    <property type="evidence" value="ECO:0007669"/>
    <property type="project" value="InterPro"/>
</dbReference>
<dbReference type="InterPro" id="IPR001254">
    <property type="entry name" value="Trypsin_dom"/>
</dbReference>
<keyword evidence="2" id="KW-0964">Secreted</keyword>
<keyword evidence="11" id="KW-1185">Reference proteome</keyword>
<accession>A0A182MD55</accession>
<dbReference type="SUPFAM" id="SSF50494">
    <property type="entry name" value="Trypsin-like serine proteases"/>
    <property type="match status" value="1"/>
</dbReference>
<dbReference type="InterPro" id="IPR051487">
    <property type="entry name" value="Ser/Thr_Proteases_Immune/Dev"/>
</dbReference>
<protein>
    <recommendedName>
        <fullName evidence="9">Peptidase S1 domain-containing protein</fullName>
    </recommendedName>
</protein>
<evidence type="ECO:0000256" key="8">
    <source>
        <dbReference type="ARBA" id="ARBA00024195"/>
    </source>
</evidence>
<evidence type="ECO:0000256" key="1">
    <source>
        <dbReference type="ARBA" id="ARBA00004613"/>
    </source>
</evidence>
<dbReference type="GO" id="GO:0045087">
    <property type="term" value="P:innate immune response"/>
    <property type="evidence" value="ECO:0007669"/>
    <property type="project" value="UniProtKB-KW"/>
</dbReference>
<feature type="domain" description="Peptidase S1" evidence="9">
    <location>
        <begin position="2"/>
        <end position="249"/>
    </location>
</feature>